<organism evidence="2 3">
    <name type="scientific">Uabimicrobium amorphum</name>
    <dbReference type="NCBI Taxonomy" id="2596890"/>
    <lineage>
        <taxon>Bacteria</taxon>
        <taxon>Pseudomonadati</taxon>
        <taxon>Planctomycetota</taxon>
        <taxon>Candidatus Uabimicrobiia</taxon>
        <taxon>Candidatus Uabimicrobiales</taxon>
        <taxon>Candidatus Uabimicrobiaceae</taxon>
        <taxon>Candidatus Uabimicrobium</taxon>
    </lineage>
</organism>
<proteinExistence type="predicted"/>
<reference evidence="2 3" key="1">
    <citation type="submission" date="2019-08" db="EMBL/GenBank/DDBJ databases">
        <title>Complete genome sequence of Candidatus Uab amorphum.</title>
        <authorList>
            <person name="Shiratori T."/>
            <person name="Suzuki S."/>
            <person name="Kakizawa Y."/>
            <person name="Ishida K."/>
        </authorList>
    </citation>
    <scope>NUCLEOTIDE SEQUENCE [LARGE SCALE GENOMIC DNA]</scope>
    <source>
        <strain evidence="2 3">SRT547</strain>
    </source>
</reference>
<feature type="signal peptide" evidence="1">
    <location>
        <begin position="1"/>
        <end position="16"/>
    </location>
</feature>
<evidence type="ECO:0000256" key="1">
    <source>
        <dbReference type="SAM" id="SignalP"/>
    </source>
</evidence>
<keyword evidence="1" id="KW-0732">Signal</keyword>
<evidence type="ECO:0000313" key="3">
    <source>
        <dbReference type="Proteomes" id="UP000326354"/>
    </source>
</evidence>
<dbReference type="Proteomes" id="UP000326354">
    <property type="component" value="Chromosome"/>
</dbReference>
<evidence type="ECO:0000313" key="2">
    <source>
        <dbReference type="EMBL" id="BBM83587.1"/>
    </source>
</evidence>
<dbReference type="KEGG" id="uam:UABAM_01940"/>
<protein>
    <submittedName>
        <fullName evidence="2">Uncharacterized protein</fullName>
    </submittedName>
</protein>
<dbReference type="AlphaFoldDB" id="A0A5S9F2E5"/>
<accession>A0A5S9F2E5</accession>
<gene>
    <name evidence="2" type="ORF">UABAM_01940</name>
</gene>
<feature type="chain" id="PRO_5024983675" evidence="1">
    <location>
        <begin position="17"/>
        <end position="135"/>
    </location>
</feature>
<name>A0A5S9F2E5_UABAM</name>
<dbReference type="EMBL" id="AP019860">
    <property type="protein sequence ID" value="BBM83587.1"/>
    <property type="molecule type" value="Genomic_DNA"/>
</dbReference>
<sequence>MIVRNLLMLFILVCLAACCFKPNKNIQVAGVYAYPEQEDNKEIYELIISLTSSNFFEYTQAARKLIAQGEEALPMLCKYKHLTREVDGINLLVCPPTIKIILQQKSTVWLDEKRQIASQELQKFIEQELKNRTKK</sequence>
<keyword evidence="3" id="KW-1185">Reference proteome</keyword>